<protein>
    <submittedName>
        <fullName evidence="8">Translocation/assembly module TamB</fullName>
    </submittedName>
</protein>
<evidence type="ECO:0000256" key="6">
    <source>
        <dbReference type="SAM" id="Phobius"/>
    </source>
</evidence>
<feature type="domain" description="Translocation and assembly module TamB C-terminal" evidence="7">
    <location>
        <begin position="974"/>
        <end position="1329"/>
    </location>
</feature>
<evidence type="ECO:0000259" key="7">
    <source>
        <dbReference type="Pfam" id="PF04357"/>
    </source>
</evidence>
<reference evidence="8" key="1">
    <citation type="submission" date="2021-11" db="EMBL/GenBank/DDBJ databases">
        <title>Halomonas sp., isolated from a coastal aquaculture zone in Dongshan Bay.</title>
        <authorList>
            <person name="Lin W."/>
        </authorList>
    </citation>
    <scope>NUCLEOTIDE SEQUENCE</scope>
    <source>
        <strain evidence="8">Yzlin-01</strain>
    </source>
</reference>
<keyword evidence="2 6" id="KW-0812">Transmembrane</keyword>
<feature type="transmembrane region" description="Helical" evidence="6">
    <location>
        <begin position="21"/>
        <end position="50"/>
    </location>
</feature>
<name>A0ABT2EGC1_9GAMM</name>
<dbReference type="InterPro" id="IPR007452">
    <property type="entry name" value="TamB_C"/>
</dbReference>
<proteinExistence type="predicted"/>
<feature type="region of interest" description="Disordered" evidence="5">
    <location>
        <begin position="1068"/>
        <end position="1088"/>
    </location>
</feature>
<dbReference type="Proteomes" id="UP001165542">
    <property type="component" value="Unassembled WGS sequence"/>
</dbReference>
<evidence type="ECO:0000313" key="8">
    <source>
        <dbReference type="EMBL" id="MCS2610615.1"/>
    </source>
</evidence>
<comment type="subcellular location">
    <subcellularLocation>
        <location evidence="1">Membrane</location>
        <topology evidence="1">Single-pass membrane protein</topology>
    </subcellularLocation>
</comment>
<keyword evidence="4 6" id="KW-0472">Membrane</keyword>
<dbReference type="RefSeq" id="WP_259037104.1">
    <property type="nucleotide sequence ID" value="NZ_JAJISC010000007.1"/>
</dbReference>
<evidence type="ECO:0000256" key="3">
    <source>
        <dbReference type="ARBA" id="ARBA00022989"/>
    </source>
</evidence>
<evidence type="ECO:0000256" key="1">
    <source>
        <dbReference type="ARBA" id="ARBA00004167"/>
    </source>
</evidence>
<dbReference type="EMBL" id="JAJISC010000007">
    <property type="protein sequence ID" value="MCS2610615.1"/>
    <property type="molecule type" value="Genomic_DNA"/>
</dbReference>
<gene>
    <name evidence="8" type="ORF">LLY24_14945</name>
</gene>
<sequence length="1343" mass="144046">MSQAHSPTDGRQRLSSKRRTWLGFWSLLRLIILLPLWLFGLVALVLGIALSPWGTDFLLSQGEKRGYFSFESYEGGILENFELRGFSMDVANTQIRIDDLALAWGEGCVLSGRLCLDYLRIDGADIRLQGGEESPQEESSGGMGSFFFPFTIEIRELSIDESSVALADGTLITWQHFSTAATAQGNTVEIAATTLQSPSVYLPPTPGVALTEGNAGEGAQLAPAGIDAAIALQTPTEPVTLAGQAPANANTAASERLELPTIALPVNIALESLTIEQFELQGRFAYQVERGYLAGRIEGSDVTLDALEFTTEDADARLVGSATLDDNYPLDVRLDTTLYLPELFPELNGQRLVLEASGTLDALAATLEASGPVVARLEADVDALASTLPFELSLQSDSLQWPLPTAQAQDGEEQAPIFIDDLALDVSGSLEAYQVSLSGEAEMPDMPRARLVLAGNGDFEHFVWDDLALQVEESRLRSSGRIDWQAPLRVAARVRLDDIDPALVTDAMQGNLSGDIELGVVQQGEQWEIDLPVLAIDGTLQEYPLTLDAALTANTRLEADVEHLRFAQGNNRIEAAGQISQQAMSLNANVALRELRTLHAELGGALTGRIQAAGSIERPQIRANLEGDGLRFADNLIERLSLDANVQGLDDPELDVVLVARNLRAGGQSLPRLDLGLNGRLSQHRLTLDVQGEENGPITRAALALQGRFQQEAERYQARLTPLEVDGEVGNIRLEAPVDVTYNLANGQARITPFCLRREQGGVVCATEAISASAEQGRAALAVREVPMEMVEPFLPEDWQLEGDTTADLVASWSQGGARWQANVQVLSDLVVTAINDYGQPVTLPAISLDAQVETNQARADADVVLSLSEAGNLTLNLGVVDPLGRGVLDGELRANDISLAPYQPMVLQLNELGGDLTGRVGIGGTTAQPDLQGSLGLRNIRVNGPDIPVDIRDGQFVVNFAGEQGQIDGFLAAERGRLNIDGSAYWPSGDDWRIGIDLEAVQEPILAVIPRFGRLEAAPDIRIRINPELLQIRGNVDVPWARLTVGSSPPSAISPSSDEIIITERQDREAERAAQEAAARGEGPSAAQELADTGMEIDMLITVTLGQDMQLSAYGLESGLGGMLEVRQDSGVLQLFGEVNLVDGRFQAFNQDLLIRRGQVLFSGPPGLPTLDFEAIRNPDVTQDDVIAGLRVTGTAEAPNVAIFSEPAMDENRALSYLLRGRAPESGGGVDTALTTALIGMSLGRTGGAVGSIGEAFGIDDLTLDTTGVGDESQVALSGQLTDDLRISYGVGIFSPIAELTLRYTLWRNLYLQAVSGTSQAIDLLYTFTRSGNPQVIRQGQP</sequence>
<dbReference type="Pfam" id="PF04357">
    <property type="entry name" value="TamB"/>
    <property type="match status" value="1"/>
</dbReference>
<dbReference type="PANTHER" id="PTHR36985">
    <property type="entry name" value="TRANSLOCATION AND ASSEMBLY MODULE SUBUNIT TAMB"/>
    <property type="match status" value="1"/>
</dbReference>
<organism evidence="8 9">
    <name type="scientific">Halomonas dongshanensis</name>
    <dbReference type="NCBI Taxonomy" id="2890835"/>
    <lineage>
        <taxon>Bacteria</taxon>
        <taxon>Pseudomonadati</taxon>
        <taxon>Pseudomonadota</taxon>
        <taxon>Gammaproteobacteria</taxon>
        <taxon>Oceanospirillales</taxon>
        <taxon>Halomonadaceae</taxon>
        <taxon>Halomonas</taxon>
    </lineage>
</organism>
<keyword evidence="3 6" id="KW-1133">Transmembrane helix</keyword>
<dbReference type="PANTHER" id="PTHR36985:SF1">
    <property type="entry name" value="TRANSLOCATION AND ASSEMBLY MODULE SUBUNIT TAMB"/>
    <property type="match status" value="1"/>
</dbReference>
<accession>A0ABT2EGC1</accession>
<keyword evidence="9" id="KW-1185">Reference proteome</keyword>
<evidence type="ECO:0000256" key="5">
    <source>
        <dbReference type="SAM" id="MobiDB-lite"/>
    </source>
</evidence>
<evidence type="ECO:0000256" key="2">
    <source>
        <dbReference type="ARBA" id="ARBA00022692"/>
    </source>
</evidence>
<evidence type="ECO:0000313" key="9">
    <source>
        <dbReference type="Proteomes" id="UP001165542"/>
    </source>
</evidence>
<evidence type="ECO:0000256" key="4">
    <source>
        <dbReference type="ARBA" id="ARBA00023136"/>
    </source>
</evidence>
<comment type="caution">
    <text evidence="8">The sequence shown here is derived from an EMBL/GenBank/DDBJ whole genome shotgun (WGS) entry which is preliminary data.</text>
</comment>